<evidence type="ECO:0000259" key="1">
    <source>
        <dbReference type="PROSITE" id="PS50181"/>
    </source>
</evidence>
<dbReference type="AlphaFoldDB" id="A0A1X7UU20"/>
<sequence>METRRMEEICELFLQCSHSEQLMLIKKLPSLIHRDFIGQLPLLALVRVLQHLPRKDIIACLRVCRDWYITIKNCDVFWRSICLQSGLSPAVVSEYCRNVNEGSIMNVALRSEIHVSNIKQTLGKSTLVSSINRIPNVSSSVRLFSHQDCYGKVALTASSSRHSRSAIEIVAHYNEIDELLITFPLVQLCRIVCGCHADSGNIVYATNLADWGKMHCPSAKNQLWSDNKVVSWCAKIAACRKCGLIIEGEPQPHEKREDQVTWKMEFVFLDFRIQSVKRFRRYAVLKEVIIPENDYSSIQSMALMSTSLSTEGACCEHWLLIQLGSGVAVFSIPGHTTNFEPISKSDSSTGFEHVNSYIPEGYTILNLNSLGDTFRLSYNDKLLGFILCDV</sequence>
<organism evidence="2">
    <name type="scientific">Amphimedon queenslandica</name>
    <name type="common">Sponge</name>
    <dbReference type="NCBI Taxonomy" id="400682"/>
    <lineage>
        <taxon>Eukaryota</taxon>
        <taxon>Metazoa</taxon>
        <taxon>Porifera</taxon>
        <taxon>Demospongiae</taxon>
        <taxon>Heteroscleromorpha</taxon>
        <taxon>Haplosclerida</taxon>
        <taxon>Niphatidae</taxon>
        <taxon>Amphimedon</taxon>
    </lineage>
</organism>
<dbReference type="EnsemblMetazoa" id="Aqu2.1.30872_001">
    <property type="protein sequence ID" value="Aqu2.1.30872_001"/>
    <property type="gene ID" value="Aqu2.1.30872"/>
</dbReference>
<evidence type="ECO:0000313" key="2">
    <source>
        <dbReference type="EnsemblMetazoa" id="Aqu2.1.30872_001"/>
    </source>
</evidence>
<dbReference type="InParanoid" id="A0A1X7UU20"/>
<reference evidence="2" key="1">
    <citation type="submission" date="2017-05" db="UniProtKB">
        <authorList>
            <consortium name="EnsemblMetazoa"/>
        </authorList>
    </citation>
    <scope>IDENTIFICATION</scope>
</reference>
<dbReference type="InterPro" id="IPR036047">
    <property type="entry name" value="F-box-like_dom_sf"/>
</dbReference>
<name>A0A1X7UU20_AMPQE</name>
<accession>A0A1X7UU20</accession>
<dbReference type="InterPro" id="IPR001810">
    <property type="entry name" value="F-box_dom"/>
</dbReference>
<dbReference type="SUPFAM" id="SSF81383">
    <property type="entry name" value="F-box domain"/>
    <property type="match status" value="1"/>
</dbReference>
<dbReference type="SMART" id="SM00256">
    <property type="entry name" value="FBOX"/>
    <property type="match status" value="1"/>
</dbReference>
<feature type="domain" description="F-box" evidence="1">
    <location>
        <begin position="34"/>
        <end position="81"/>
    </location>
</feature>
<dbReference type="PROSITE" id="PS50181">
    <property type="entry name" value="FBOX"/>
    <property type="match status" value="1"/>
</dbReference>
<proteinExistence type="predicted"/>
<protein>
    <recommendedName>
        <fullName evidence="1">F-box domain-containing protein</fullName>
    </recommendedName>
</protein>
<dbReference type="Pfam" id="PF00646">
    <property type="entry name" value="F-box"/>
    <property type="match status" value="1"/>
</dbReference>
<dbReference type="Gene3D" id="1.20.1280.50">
    <property type="match status" value="1"/>
</dbReference>